<dbReference type="AlphaFoldDB" id="A0AAW1I8F2"/>
<reference evidence="2 3" key="1">
    <citation type="journal article" date="2024" name="BMC Genomics">
        <title>De novo assembly and annotation of Popillia japonica's genome with initial clues to its potential as an invasive pest.</title>
        <authorList>
            <person name="Cucini C."/>
            <person name="Boschi S."/>
            <person name="Funari R."/>
            <person name="Cardaioli E."/>
            <person name="Iannotti N."/>
            <person name="Marturano G."/>
            <person name="Paoli F."/>
            <person name="Bruttini M."/>
            <person name="Carapelli A."/>
            <person name="Frati F."/>
            <person name="Nardi F."/>
        </authorList>
    </citation>
    <scope>NUCLEOTIDE SEQUENCE [LARGE SCALE GENOMIC DNA]</scope>
    <source>
        <strain evidence="2">DMR45628</strain>
    </source>
</reference>
<feature type="region of interest" description="Disordered" evidence="1">
    <location>
        <begin position="115"/>
        <end position="164"/>
    </location>
</feature>
<protein>
    <submittedName>
        <fullName evidence="2">Uncharacterized protein</fullName>
    </submittedName>
</protein>
<evidence type="ECO:0000256" key="1">
    <source>
        <dbReference type="SAM" id="MobiDB-lite"/>
    </source>
</evidence>
<feature type="compositionally biased region" description="Basic and acidic residues" evidence="1">
    <location>
        <begin position="115"/>
        <end position="135"/>
    </location>
</feature>
<organism evidence="2 3">
    <name type="scientific">Popillia japonica</name>
    <name type="common">Japanese beetle</name>
    <dbReference type="NCBI Taxonomy" id="7064"/>
    <lineage>
        <taxon>Eukaryota</taxon>
        <taxon>Metazoa</taxon>
        <taxon>Ecdysozoa</taxon>
        <taxon>Arthropoda</taxon>
        <taxon>Hexapoda</taxon>
        <taxon>Insecta</taxon>
        <taxon>Pterygota</taxon>
        <taxon>Neoptera</taxon>
        <taxon>Endopterygota</taxon>
        <taxon>Coleoptera</taxon>
        <taxon>Polyphaga</taxon>
        <taxon>Scarabaeiformia</taxon>
        <taxon>Scarabaeidae</taxon>
        <taxon>Rutelinae</taxon>
        <taxon>Popillia</taxon>
    </lineage>
</organism>
<dbReference type="Proteomes" id="UP001458880">
    <property type="component" value="Unassembled WGS sequence"/>
</dbReference>
<comment type="caution">
    <text evidence="2">The sequence shown here is derived from an EMBL/GenBank/DDBJ whole genome shotgun (WGS) entry which is preliminary data.</text>
</comment>
<feature type="region of interest" description="Disordered" evidence="1">
    <location>
        <begin position="38"/>
        <end position="73"/>
    </location>
</feature>
<evidence type="ECO:0000313" key="3">
    <source>
        <dbReference type="Proteomes" id="UP001458880"/>
    </source>
</evidence>
<proteinExistence type="predicted"/>
<evidence type="ECO:0000313" key="2">
    <source>
        <dbReference type="EMBL" id="KAK9685457.1"/>
    </source>
</evidence>
<accession>A0AAW1I8F2</accession>
<feature type="compositionally biased region" description="Polar residues" evidence="1">
    <location>
        <begin position="138"/>
        <end position="164"/>
    </location>
</feature>
<feature type="compositionally biased region" description="Low complexity" evidence="1">
    <location>
        <begin position="61"/>
        <end position="70"/>
    </location>
</feature>
<feature type="compositionally biased region" description="Polar residues" evidence="1">
    <location>
        <begin position="48"/>
        <end position="60"/>
    </location>
</feature>
<name>A0AAW1I8F2_POPJA</name>
<gene>
    <name evidence="2" type="ORF">QE152_g38020</name>
</gene>
<sequence length="164" mass="17965">MTGIYENLPLKNLSGSKDESEMLPSKIKTIQNTIFSGEFKPKKRKSTPEASITPKSTAITSSSHNNSFKSRSAKSSFEFVANNKAISESTSSVNGQNPAVEAAEESIRLMNEERNCLKREDQDDGKMTVVEEGKVQKHSTTTFDDGYESYNSTPLQGSGKLLSS</sequence>
<feature type="region of interest" description="Disordered" evidence="1">
    <location>
        <begin position="1"/>
        <end position="22"/>
    </location>
</feature>
<dbReference type="EMBL" id="JASPKY010000776">
    <property type="protein sequence ID" value="KAK9685457.1"/>
    <property type="molecule type" value="Genomic_DNA"/>
</dbReference>
<keyword evidence="3" id="KW-1185">Reference proteome</keyword>